<protein>
    <submittedName>
        <fullName evidence="1">Uncharacterized protein</fullName>
    </submittedName>
</protein>
<dbReference type="EMBL" id="CM042029">
    <property type="protein sequence ID" value="KAI3796712.1"/>
    <property type="molecule type" value="Genomic_DNA"/>
</dbReference>
<sequence length="244" mass="26985">MPAGRIAGQEHIIDNTGNLSFEEIGILVVNPHLISACINLEWDGRIYQVWIQEKIRCWEPKFIKRSERSAFSSSATSSCFVEGGAPAKSMVDPVVEESVAGRSPEDCMGSATNTMLSPVPINEIINENLNEGNIPCTFNKCQEPDTRSVKVVPPAGLDNDRREPESRNLISRQERSKDRRSVALDEARARMKVSKSQNFLWIGGGGDESNGNKEAGMARPPDKDLGLVEEVYRRGQEQNEGVEV</sequence>
<organism evidence="1 2">
    <name type="scientific">Smallanthus sonchifolius</name>
    <dbReference type="NCBI Taxonomy" id="185202"/>
    <lineage>
        <taxon>Eukaryota</taxon>
        <taxon>Viridiplantae</taxon>
        <taxon>Streptophyta</taxon>
        <taxon>Embryophyta</taxon>
        <taxon>Tracheophyta</taxon>
        <taxon>Spermatophyta</taxon>
        <taxon>Magnoliopsida</taxon>
        <taxon>eudicotyledons</taxon>
        <taxon>Gunneridae</taxon>
        <taxon>Pentapetalae</taxon>
        <taxon>asterids</taxon>
        <taxon>campanulids</taxon>
        <taxon>Asterales</taxon>
        <taxon>Asteraceae</taxon>
        <taxon>Asteroideae</taxon>
        <taxon>Heliantheae alliance</taxon>
        <taxon>Millerieae</taxon>
        <taxon>Smallanthus</taxon>
    </lineage>
</organism>
<keyword evidence="2" id="KW-1185">Reference proteome</keyword>
<dbReference type="Proteomes" id="UP001056120">
    <property type="component" value="Linkage Group LG12"/>
</dbReference>
<name>A0ACB9HM72_9ASTR</name>
<gene>
    <name evidence="1" type="ORF">L1987_39391</name>
</gene>
<evidence type="ECO:0000313" key="1">
    <source>
        <dbReference type="EMBL" id="KAI3796712.1"/>
    </source>
</evidence>
<reference evidence="1 2" key="2">
    <citation type="journal article" date="2022" name="Mol. Ecol. Resour.">
        <title>The genomes of chicory, endive, great burdock and yacon provide insights into Asteraceae paleo-polyploidization history and plant inulin production.</title>
        <authorList>
            <person name="Fan W."/>
            <person name="Wang S."/>
            <person name="Wang H."/>
            <person name="Wang A."/>
            <person name="Jiang F."/>
            <person name="Liu H."/>
            <person name="Zhao H."/>
            <person name="Xu D."/>
            <person name="Zhang Y."/>
        </authorList>
    </citation>
    <scope>NUCLEOTIDE SEQUENCE [LARGE SCALE GENOMIC DNA]</scope>
    <source>
        <strain evidence="2">cv. Yunnan</strain>
        <tissue evidence="1">Leaves</tissue>
    </source>
</reference>
<comment type="caution">
    <text evidence="1">The sequence shown here is derived from an EMBL/GenBank/DDBJ whole genome shotgun (WGS) entry which is preliminary data.</text>
</comment>
<reference evidence="2" key="1">
    <citation type="journal article" date="2022" name="Mol. Ecol. Resour.">
        <title>The genomes of chicory, endive, great burdock and yacon provide insights into Asteraceae palaeo-polyploidization history and plant inulin production.</title>
        <authorList>
            <person name="Fan W."/>
            <person name="Wang S."/>
            <person name="Wang H."/>
            <person name="Wang A."/>
            <person name="Jiang F."/>
            <person name="Liu H."/>
            <person name="Zhao H."/>
            <person name="Xu D."/>
            <person name="Zhang Y."/>
        </authorList>
    </citation>
    <scope>NUCLEOTIDE SEQUENCE [LARGE SCALE GENOMIC DNA]</scope>
    <source>
        <strain evidence="2">cv. Yunnan</strain>
    </source>
</reference>
<evidence type="ECO:0000313" key="2">
    <source>
        <dbReference type="Proteomes" id="UP001056120"/>
    </source>
</evidence>
<accession>A0ACB9HM72</accession>
<proteinExistence type="predicted"/>